<sequence>MFISFTDLINPDKINNLSSSYLSISSNPSMIISCLTPLNSMSIRLSIKNSTNSVLEYDLSANPYSLETSKSFVVNLKFCFDIFRTIEFISLPIKSPFLSKYSITLLNCSISLKLCFLFNTLKTCISNVKSQIDLNFWVPVRLSFPSLLKLSNSKFDNVIKSAKSSLSASAKLRIFALKAVFPTPFLPISINSCP</sequence>
<dbReference type="AlphaFoldDB" id="A0A645GTA8"/>
<organism evidence="1">
    <name type="scientific">bioreactor metagenome</name>
    <dbReference type="NCBI Taxonomy" id="1076179"/>
    <lineage>
        <taxon>unclassified sequences</taxon>
        <taxon>metagenomes</taxon>
        <taxon>ecological metagenomes</taxon>
    </lineage>
</organism>
<comment type="caution">
    <text evidence="1">The sequence shown here is derived from an EMBL/GenBank/DDBJ whole genome shotgun (WGS) entry which is preliminary data.</text>
</comment>
<dbReference type="EMBL" id="VSSQ01081079">
    <property type="protein sequence ID" value="MPN30088.1"/>
    <property type="molecule type" value="Genomic_DNA"/>
</dbReference>
<gene>
    <name evidence="1" type="ORF">SDC9_177545</name>
</gene>
<reference evidence="1" key="1">
    <citation type="submission" date="2019-08" db="EMBL/GenBank/DDBJ databases">
        <authorList>
            <person name="Kucharzyk K."/>
            <person name="Murdoch R.W."/>
            <person name="Higgins S."/>
            <person name="Loffler F."/>
        </authorList>
    </citation>
    <scope>NUCLEOTIDE SEQUENCE</scope>
</reference>
<evidence type="ECO:0000313" key="1">
    <source>
        <dbReference type="EMBL" id="MPN30088.1"/>
    </source>
</evidence>
<name>A0A645GTA8_9ZZZZ</name>
<proteinExistence type="predicted"/>
<accession>A0A645GTA8</accession>
<protein>
    <submittedName>
        <fullName evidence="1">Uncharacterized protein</fullName>
    </submittedName>
</protein>